<evidence type="ECO:0000313" key="2">
    <source>
        <dbReference type="Proteomes" id="UP000037939"/>
    </source>
</evidence>
<sequence length="128" mass="15000">MTKFNEIKISLAELAESRGISTHELNEEWNINYRVNLDEDFERLTALLSNYMRIHRLALKQNDLLAARSALVNARVIAHSLCSFFEDIKDDLILAAQSGLNRTDNRELDWPPLLDKYDFDEKYRNNQE</sequence>
<name>A0A0N0GNX3_9NEIS</name>
<dbReference type="Gene3D" id="6.10.290.10">
    <property type="match status" value="1"/>
</dbReference>
<keyword evidence="2" id="KW-1185">Reference proteome</keyword>
<dbReference type="AlphaFoldDB" id="A0A0N0GNX3"/>
<gene>
    <name evidence="1" type="ORF">WG78_08750</name>
</gene>
<comment type="caution">
    <text evidence="1">The sequence shown here is derived from an EMBL/GenBank/DDBJ whole genome shotgun (WGS) entry which is preliminary data.</text>
</comment>
<dbReference type="Proteomes" id="UP000037939">
    <property type="component" value="Unassembled WGS sequence"/>
</dbReference>
<evidence type="ECO:0000313" key="1">
    <source>
        <dbReference type="EMBL" id="KPC53166.1"/>
    </source>
</evidence>
<dbReference type="OrthoDB" id="8946715at2"/>
<reference evidence="1 2" key="1">
    <citation type="submission" date="2015-07" db="EMBL/GenBank/DDBJ databases">
        <title>Draft genome sequence of the Amantichitinum ursilacus IGB-41, a new chitin-degrading bacterium.</title>
        <authorList>
            <person name="Kirstahler P."/>
            <person name="Guenther M."/>
            <person name="Grumaz C."/>
            <person name="Rupp S."/>
            <person name="Zibek S."/>
            <person name="Sohn K."/>
        </authorList>
    </citation>
    <scope>NUCLEOTIDE SEQUENCE [LARGE SCALE GENOMIC DNA]</scope>
    <source>
        <strain evidence="1 2">IGB-41</strain>
    </source>
</reference>
<accession>A0A0N0GNX3</accession>
<dbReference type="EMBL" id="LAQT01000007">
    <property type="protein sequence ID" value="KPC53166.1"/>
    <property type="molecule type" value="Genomic_DNA"/>
</dbReference>
<organism evidence="1 2">
    <name type="scientific">Amantichitinum ursilacus</name>
    <dbReference type="NCBI Taxonomy" id="857265"/>
    <lineage>
        <taxon>Bacteria</taxon>
        <taxon>Pseudomonadati</taxon>
        <taxon>Pseudomonadota</taxon>
        <taxon>Betaproteobacteria</taxon>
        <taxon>Neisseriales</taxon>
        <taxon>Chitinibacteraceae</taxon>
        <taxon>Amantichitinum</taxon>
    </lineage>
</organism>
<protein>
    <submittedName>
        <fullName evidence="1">Uncharacterized protein</fullName>
    </submittedName>
</protein>
<dbReference type="InterPro" id="IPR049276">
    <property type="entry name" value="DUF6853"/>
</dbReference>
<dbReference type="Pfam" id="PF21593">
    <property type="entry name" value="DUF6853"/>
    <property type="match status" value="1"/>
</dbReference>
<proteinExistence type="predicted"/>
<dbReference type="STRING" id="857265.WG78_08750"/>
<dbReference type="RefSeq" id="WP_053937422.1">
    <property type="nucleotide sequence ID" value="NZ_LAQT01000007.1"/>
</dbReference>